<keyword evidence="1" id="KW-0804">Transcription</keyword>
<feature type="region of interest" description="Disordered" evidence="2">
    <location>
        <begin position="53"/>
        <end position="78"/>
    </location>
</feature>
<keyword evidence="1" id="KW-0539">Nucleus</keyword>
<dbReference type="GO" id="GO:0003712">
    <property type="term" value="F:transcription coregulator activity"/>
    <property type="evidence" value="ECO:0007669"/>
    <property type="project" value="InterPro"/>
</dbReference>
<dbReference type="Pfam" id="PF10156">
    <property type="entry name" value="Med17"/>
    <property type="match status" value="1"/>
</dbReference>
<comment type="function">
    <text evidence="1">Component of the Mediator complex, a coactivator involved in the regulated transcription of nearly all RNA polymerase II-dependent genes. Mediator functions as a bridge to convey information from gene-specific regulatory proteins to the basal RNA polymerase II transcription machinery. Mediator is recruited to promoters by direct interactions with regulatory proteins and serves as a scaffold for the assembly of a functional preinitiation complex with RNA polymerase II and the general transcription factors.</text>
</comment>
<comment type="subcellular location">
    <subcellularLocation>
        <location evidence="1">Nucleus</location>
    </subcellularLocation>
</comment>
<keyword evidence="1" id="KW-0010">Activator</keyword>
<feature type="compositionally biased region" description="Acidic residues" evidence="2">
    <location>
        <begin position="53"/>
        <end position="76"/>
    </location>
</feature>
<dbReference type="GO" id="GO:0016592">
    <property type="term" value="C:mediator complex"/>
    <property type="evidence" value="ECO:0007669"/>
    <property type="project" value="InterPro"/>
</dbReference>
<comment type="subunit">
    <text evidence="1">Component of the Mediator complex.</text>
</comment>
<evidence type="ECO:0000256" key="2">
    <source>
        <dbReference type="SAM" id="MobiDB-lite"/>
    </source>
</evidence>
<dbReference type="VEuPathDB" id="FungiDB:MFRU_017g00890"/>
<evidence type="ECO:0000313" key="3">
    <source>
        <dbReference type="EMBL" id="KAA8568905.1"/>
    </source>
</evidence>
<dbReference type="EMBL" id="VICG01000009">
    <property type="protein sequence ID" value="KAA8568905.1"/>
    <property type="molecule type" value="Genomic_DNA"/>
</dbReference>
<dbReference type="GO" id="GO:0006357">
    <property type="term" value="P:regulation of transcription by RNA polymerase II"/>
    <property type="evidence" value="ECO:0007669"/>
    <property type="project" value="InterPro"/>
</dbReference>
<comment type="similarity">
    <text evidence="1">Belongs to the Mediator complex subunit 17 family.</text>
</comment>
<sequence length="112" mass="12335">MSSLPSGIPLSLRPAPTNTSNSSIPLPQLIARINAERGGFRNLSEDSLRQEIAEAELGGDEEENESSSEEEVEEEPDRMKELLTARDEILGQIEHAHNAAMISLDFYISPPF</sequence>
<gene>
    <name evidence="1" type="primary">MED17</name>
    <name evidence="3" type="ORF">EYC84_007882</name>
</gene>
<feature type="region of interest" description="Disordered" evidence="2">
    <location>
        <begin position="1"/>
        <end position="24"/>
    </location>
</feature>
<evidence type="ECO:0000256" key="1">
    <source>
        <dbReference type="RuleBase" id="RU364140"/>
    </source>
</evidence>
<dbReference type="Proteomes" id="UP000322873">
    <property type="component" value="Unassembled WGS sequence"/>
</dbReference>
<dbReference type="InterPro" id="IPR019313">
    <property type="entry name" value="Mediator_Med17"/>
</dbReference>
<protein>
    <recommendedName>
        <fullName evidence="1">Mediator of RNA polymerase II transcription subunit 17</fullName>
    </recommendedName>
    <alternativeName>
        <fullName evidence="1">Mediator complex subunit 17</fullName>
    </alternativeName>
</protein>
<name>A0A5M9JPI3_MONFR</name>
<accession>A0A5M9JPI3</accession>
<dbReference type="AlphaFoldDB" id="A0A5M9JPI3"/>
<proteinExistence type="inferred from homology"/>
<evidence type="ECO:0000313" key="4">
    <source>
        <dbReference type="Proteomes" id="UP000322873"/>
    </source>
</evidence>
<comment type="caution">
    <text evidence="3">The sequence shown here is derived from an EMBL/GenBank/DDBJ whole genome shotgun (WGS) entry which is preliminary data.</text>
</comment>
<organism evidence="3 4">
    <name type="scientific">Monilinia fructicola</name>
    <name type="common">Brown rot fungus</name>
    <name type="synonym">Ciboria fructicola</name>
    <dbReference type="NCBI Taxonomy" id="38448"/>
    <lineage>
        <taxon>Eukaryota</taxon>
        <taxon>Fungi</taxon>
        <taxon>Dikarya</taxon>
        <taxon>Ascomycota</taxon>
        <taxon>Pezizomycotina</taxon>
        <taxon>Leotiomycetes</taxon>
        <taxon>Helotiales</taxon>
        <taxon>Sclerotiniaceae</taxon>
        <taxon>Monilinia</taxon>
    </lineage>
</organism>
<keyword evidence="4" id="KW-1185">Reference proteome</keyword>
<reference evidence="3 4" key="1">
    <citation type="submission" date="2019-06" db="EMBL/GenBank/DDBJ databases">
        <title>Genome Sequence of the Brown Rot Fungal Pathogen Monilinia fructicola.</title>
        <authorList>
            <person name="De Miccolis Angelini R.M."/>
            <person name="Landi L."/>
            <person name="Abate D."/>
            <person name="Pollastro S."/>
            <person name="Romanazzi G."/>
            <person name="Faretra F."/>
        </authorList>
    </citation>
    <scope>NUCLEOTIDE SEQUENCE [LARGE SCALE GENOMIC DNA]</scope>
    <source>
        <strain evidence="3 4">Mfrc123</strain>
    </source>
</reference>
<keyword evidence="1" id="KW-0805">Transcription regulation</keyword>